<reference evidence="2" key="1">
    <citation type="submission" date="2021-02" db="EMBL/GenBank/DDBJ databases">
        <authorList>
            <person name="Nowell W R."/>
        </authorList>
    </citation>
    <scope>NUCLEOTIDE SEQUENCE</scope>
</reference>
<comment type="caution">
    <text evidence="2">The sequence shown here is derived from an EMBL/GenBank/DDBJ whole genome shotgun (WGS) entry which is preliminary data.</text>
</comment>
<protein>
    <submittedName>
        <fullName evidence="2">Uncharacterized protein</fullName>
    </submittedName>
</protein>
<evidence type="ECO:0000313" key="2">
    <source>
        <dbReference type="EMBL" id="CAF3776494.1"/>
    </source>
</evidence>
<name>A0A819A0B5_9BILA</name>
<organism evidence="2 3">
    <name type="scientific">Adineta steineri</name>
    <dbReference type="NCBI Taxonomy" id="433720"/>
    <lineage>
        <taxon>Eukaryota</taxon>
        <taxon>Metazoa</taxon>
        <taxon>Spiralia</taxon>
        <taxon>Gnathifera</taxon>
        <taxon>Rotifera</taxon>
        <taxon>Eurotatoria</taxon>
        <taxon>Bdelloidea</taxon>
        <taxon>Adinetida</taxon>
        <taxon>Adinetidae</taxon>
        <taxon>Adineta</taxon>
    </lineage>
</organism>
<gene>
    <name evidence="2" type="ORF">OXD698_LOCUS16898</name>
</gene>
<evidence type="ECO:0000313" key="3">
    <source>
        <dbReference type="Proteomes" id="UP000663844"/>
    </source>
</evidence>
<evidence type="ECO:0000256" key="1">
    <source>
        <dbReference type="SAM" id="MobiDB-lite"/>
    </source>
</evidence>
<dbReference type="EMBL" id="CAJOAZ010001178">
    <property type="protein sequence ID" value="CAF3776494.1"/>
    <property type="molecule type" value="Genomic_DNA"/>
</dbReference>
<proteinExistence type="predicted"/>
<accession>A0A819A0B5</accession>
<feature type="compositionally biased region" description="Polar residues" evidence="1">
    <location>
        <begin position="134"/>
        <end position="144"/>
    </location>
</feature>
<dbReference type="Proteomes" id="UP000663844">
    <property type="component" value="Unassembled WGS sequence"/>
</dbReference>
<sequence length="144" mass="15792">MKSPRYHETDRFRAGLFNLDSADLISLLQDVLNGGEEQPPPPTSTTYSCTASITIRFEFSVGKLILIAIIVELLCNNKIRKCPKTAADTAKRPFKTPFLTAGMVNMGNTDLIGVLQDVLNGEEQQPLPPPAQQHTTVQQQLASP</sequence>
<feature type="region of interest" description="Disordered" evidence="1">
    <location>
        <begin position="122"/>
        <end position="144"/>
    </location>
</feature>
<dbReference type="AlphaFoldDB" id="A0A819A0B5"/>